<evidence type="ECO:0000313" key="2">
    <source>
        <dbReference type="EMBL" id="MDT0446011.1"/>
    </source>
</evidence>
<dbReference type="InterPro" id="IPR051678">
    <property type="entry name" value="AGP_Transferase"/>
</dbReference>
<dbReference type="RefSeq" id="WP_311620178.1">
    <property type="nucleotide sequence ID" value="NZ_JAVREV010000016.1"/>
</dbReference>
<organism evidence="2 3">
    <name type="scientific">Streptomyces johnsoniae</name>
    <dbReference type="NCBI Taxonomy" id="3075532"/>
    <lineage>
        <taxon>Bacteria</taxon>
        <taxon>Bacillati</taxon>
        <taxon>Actinomycetota</taxon>
        <taxon>Actinomycetes</taxon>
        <taxon>Kitasatosporales</taxon>
        <taxon>Streptomycetaceae</taxon>
        <taxon>Streptomyces</taxon>
    </lineage>
</organism>
<comment type="caution">
    <text evidence="2">The sequence shown here is derived from an EMBL/GenBank/DDBJ whole genome shotgun (WGS) entry which is preliminary data.</text>
</comment>
<dbReference type="PANTHER" id="PTHR21310">
    <property type="entry name" value="AMINOGLYCOSIDE PHOSPHOTRANSFERASE-RELATED-RELATED"/>
    <property type="match status" value="1"/>
</dbReference>
<accession>A0ABU2SBF8</accession>
<evidence type="ECO:0000259" key="1">
    <source>
        <dbReference type="Pfam" id="PF01636"/>
    </source>
</evidence>
<reference evidence="3" key="1">
    <citation type="submission" date="2023-07" db="EMBL/GenBank/DDBJ databases">
        <title>30 novel species of actinomycetes from the DSMZ collection.</title>
        <authorList>
            <person name="Nouioui I."/>
        </authorList>
    </citation>
    <scope>NUCLEOTIDE SEQUENCE [LARGE SCALE GENOMIC DNA]</scope>
    <source>
        <strain evidence="3">DSM 41886</strain>
    </source>
</reference>
<gene>
    <name evidence="2" type="ORF">RM779_25950</name>
</gene>
<dbReference type="EMBL" id="JAVREV010000016">
    <property type="protein sequence ID" value="MDT0446011.1"/>
    <property type="molecule type" value="Genomic_DNA"/>
</dbReference>
<proteinExistence type="predicted"/>
<sequence>MSGGNGGNGGSQGGLPVPRAVRALARRHGIGADEVLPAPFQGVAGTVFLLGEHLVVKVARPEPGCAADLRKEALVVPFATGLGLRTPELVAYGEGDEDLPGPWAVLRRAHGRAANEPGPRAYRELGRELALLHGASVPPGVAAGVPRDEPADPAPGIERLVAAGYLSAGLGAWLTGWLAELAAARPAPPGPVLIHGDVSAANLVLGGRSGGLVALLDWGDAALADPAAEFAKVPLRRVPEVLTGYLGGLPDADTGRAWAAGVLTHHLAWAVARLPTPPDTRGGHWSAQPGNRLLELLRAYAEGLPSPWAAWMRSKRLP</sequence>
<dbReference type="InterPro" id="IPR011009">
    <property type="entry name" value="Kinase-like_dom_sf"/>
</dbReference>
<keyword evidence="3" id="KW-1185">Reference proteome</keyword>
<dbReference type="InterPro" id="IPR002575">
    <property type="entry name" value="Aminoglycoside_PTrfase"/>
</dbReference>
<name>A0ABU2SBF8_9ACTN</name>
<dbReference type="Proteomes" id="UP001183615">
    <property type="component" value="Unassembled WGS sequence"/>
</dbReference>
<evidence type="ECO:0000313" key="3">
    <source>
        <dbReference type="Proteomes" id="UP001183615"/>
    </source>
</evidence>
<feature type="domain" description="Aminoglycoside phosphotransferase" evidence="1">
    <location>
        <begin position="44"/>
        <end position="253"/>
    </location>
</feature>
<dbReference type="Gene3D" id="3.90.1200.10">
    <property type="match status" value="1"/>
</dbReference>
<dbReference type="SUPFAM" id="SSF56112">
    <property type="entry name" value="Protein kinase-like (PK-like)"/>
    <property type="match status" value="1"/>
</dbReference>
<dbReference type="Pfam" id="PF01636">
    <property type="entry name" value="APH"/>
    <property type="match status" value="1"/>
</dbReference>
<protein>
    <submittedName>
        <fullName evidence="2">Phosphotransferase</fullName>
    </submittedName>
</protein>